<reference evidence="1 2" key="1">
    <citation type="journal article" date="2019" name="Int. J. Syst. Evol. Microbiol.">
        <title>The Global Catalogue of Microorganisms (GCM) 10K type strain sequencing project: providing services to taxonomists for standard genome sequencing and annotation.</title>
        <authorList>
            <consortium name="The Broad Institute Genomics Platform"/>
            <consortium name="The Broad Institute Genome Sequencing Center for Infectious Disease"/>
            <person name="Wu L."/>
            <person name="Ma J."/>
        </authorList>
    </citation>
    <scope>NUCLEOTIDE SEQUENCE [LARGE SCALE GENOMIC DNA]</scope>
    <source>
        <strain evidence="1 2">JCM 16242</strain>
    </source>
</reference>
<evidence type="ECO:0000313" key="1">
    <source>
        <dbReference type="EMBL" id="GAA0242013.1"/>
    </source>
</evidence>
<keyword evidence="2" id="KW-1185">Reference proteome</keyword>
<evidence type="ECO:0000313" key="2">
    <source>
        <dbReference type="Proteomes" id="UP001500657"/>
    </source>
</evidence>
<proteinExistence type="predicted"/>
<comment type="caution">
    <text evidence="1">The sequence shown here is derived from an EMBL/GenBank/DDBJ whole genome shotgun (WGS) entry which is preliminary data.</text>
</comment>
<gene>
    <name evidence="1" type="ORF">GCM10009126_04580</name>
</gene>
<sequence length="123" mass="13099">MTKQSACHASRPWHRWQRQSLGSRVRVLSPSVHPFALAAGAVFAGGSGLPLSVTATKWVTSRPAGDAGCGCIGASPTPPGMNDPRTCDRHKAGLVPWQRLRFDNAWFPGNRLAAQRAGGTAIR</sequence>
<organism evidence="1 2">
    <name type="scientific">Rhodanobacter caeni</name>
    <dbReference type="NCBI Taxonomy" id="657654"/>
    <lineage>
        <taxon>Bacteria</taxon>
        <taxon>Pseudomonadati</taxon>
        <taxon>Pseudomonadota</taxon>
        <taxon>Gammaproteobacteria</taxon>
        <taxon>Lysobacterales</taxon>
        <taxon>Rhodanobacteraceae</taxon>
        <taxon>Rhodanobacter</taxon>
    </lineage>
</organism>
<name>A0ABN0U8E9_9GAMM</name>
<dbReference type="EMBL" id="BAAAFO010000001">
    <property type="protein sequence ID" value="GAA0242013.1"/>
    <property type="molecule type" value="Genomic_DNA"/>
</dbReference>
<dbReference type="Proteomes" id="UP001500657">
    <property type="component" value="Unassembled WGS sequence"/>
</dbReference>
<protein>
    <submittedName>
        <fullName evidence="1">Uncharacterized protein</fullName>
    </submittedName>
</protein>
<accession>A0ABN0U8E9</accession>